<proteinExistence type="predicted"/>
<dbReference type="GO" id="GO:0004601">
    <property type="term" value="F:peroxidase activity"/>
    <property type="evidence" value="ECO:0007669"/>
    <property type="project" value="UniProtKB-KW"/>
</dbReference>
<feature type="domain" description="AB hydrolase-1" evidence="1">
    <location>
        <begin position="31"/>
        <end position="266"/>
    </location>
</feature>
<evidence type="ECO:0000259" key="1">
    <source>
        <dbReference type="Pfam" id="PF00561"/>
    </source>
</evidence>
<dbReference type="SUPFAM" id="SSF53474">
    <property type="entry name" value="alpha/beta-Hydrolases"/>
    <property type="match status" value="1"/>
</dbReference>
<dbReference type="InterPro" id="IPR000073">
    <property type="entry name" value="AB_hydrolase_1"/>
</dbReference>
<evidence type="ECO:0000313" key="3">
    <source>
        <dbReference type="Proteomes" id="UP000182227"/>
    </source>
</evidence>
<dbReference type="PANTHER" id="PTHR43433:SF5">
    <property type="entry name" value="AB HYDROLASE-1 DOMAIN-CONTAINING PROTEIN"/>
    <property type="match status" value="1"/>
</dbReference>
<reference evidence="2 3" key="1">
    <citation type="submission" date="2015-03" db="EMBL/GenBank/DDBJ databases">
        <authorList>
            <person name="Murphy D."/>
        </authorList>
    </citation>
    <scope>NUCLEOTIDE SEQUENCE [LARGE SCALE GENOMIC DNA]</scope>
    <source>
        <strain evidence="2 3">D16</strain>
    </source>
</reference>
<gene>
    <name evidence="2" type="ORF">BN970_02197</name>
</gene>
<accession>A0A0U1DC89</accession>
<keyword evidence="2" id="KW-0560">Oxidoreductase</keyword>
<keyword evidence="2" id="KW-0575">Peroxidase</keyword>
<evidence type="ECO:0000313" key="2">
    <source>
        <dbReference type="EMBL" id="CQD11015.1"/>
    </source>
</evidence>
<protein>
    <submittedName>
        <fullName evidence="2">Chloride peroxidase</fullName>
    </submittedName>
</protein>
<dbReference type="EMBL" id="CTEF01000001">
    <property type="protein sequence ID" value="CQD11015.1"/>
    <property type="molecule type" value="Genomic_DNA"/>
</dbReference>
<dbReference type="Proteomes" id="UP000182227">
    <property type="component" value="Unassembled WGS sequence"/>
</dbReference>
<dbReference type="Gene3D" id="3.40.50.1820">
    <property type="entry name" value="alpha/beta hydrolase"/>
    <property type="match status" value="1"/>
</dbReference>
<name>A0A0U1DC89_9MYCO</name>
<dbReference type="Pfam" id="PF00561">
    <property type="entry name" value="Abhydrolase_1"/>
    <property type="match status" value="1"/>
</dbReference>
<dbReference type="InterPro" id="IPR050471">
    <property type="entry name" value="AB_hydrolase"/>
</dbReference>
<dbReference type="PANTHER" id="PTHR43433">
    <property type="entry name" value="HYDROLASE, ALPHA/BETA FOLD FAMILY PROTEIN"/>
    <property type="match status" value="1"/>
</dbReference>
<dbReference type="InterPro" id="IPR029058">
    <property type="entry name" value="AB_hydrolase_fold"/>
</dbReference>
<dbReference type="AlphaFoldDB" id="A0A0U1DC89"/>
<organism evidence="2 3">
    <name type="scientific">Mycolicibacterium conceptionense</name>
    <dbReference type="NCBI Taxonomy" id="451644"/>
    <lineage>
        <taxon>Bacteria</taxon>
        <taxon>Bacillati</taxon>
        <taxon>Actinomycetota</taxon>
        <taxon>Actinomycetes</taxon>
        <taxon>Mycobacteriales</taxon>
        <taxon>Mycobacteriaceae</taxon>
        <taxon>Mycolicibacterium</taxon>
    </lineage>
</organism>
<sequence>MRTFTFHDWPMSTFTTADDTDIHFTDSGSGPALVFTHSWGLNSGQWAQVIERLVDNGFRCVSYDRRGHGRSGAHDGEWTLDLLADDLAALLEHLDVDGVTLVGHSLGCGEIVRHLSRHGTARVNRAVLVAPQLPLLVETPDNPDGVPEAMLDGLLAELERDVRQWCIDNAAPFFGDHPVSPEDFEWTVDQIAALPLATVLATQRMGAHADYRAELTELDLPVLVIHGDADVSAPIELTGRRTAALLPHAELVEIPGAAHGLYLTHADRIIDAISVHLVTPGVTGCTEITG</sequence>